<evidence type="ECO:0000256" key="3">
    <source>
        <dbReference type="ARBA" id="ARBA00022801"/>
    </source>
</evidence>
<evidence type="ECO:0000256" key="2">
    <source>
        <dbReference type="ARBA" id="ARBA00022723"/>
    </source>
</evidence>
<comment type="cofactor">
    <cofactor evidence="6">
        <name>Zn(2+)</name>
        <dbReference type="ChEBI" id="CHEBI:29105"/>
    </cofactor>
    <text evidence="6">Binds 1 zinc ion per subunit.</text>
</comment>
<protein>
    <recommendedName>
        <fullName evidence="7">Peptidase M48 domain-containing protein</fullName>
    </recommendedName>
</protein>
<comment type="similarity">
    <text evidence="6">Belongs to the peptidase M48 family.</text>
</comment>
<dbReference type="GO" id="GO:0051603">
    <property type="term" value="P:proteolysis involved in protein catabolic process"/>
    <property type="evidence" value="ECO:0000318"/>
    <property type="project" value="GO_Central"/>
</dbReference>
<keyword evidence="1 6" id="KW-0645">Protease</keyword>
<reference evidence="8" key="3">
    <citation type="submission" date="2022-01" db="UniProtKB">
        <authorList>
            <consortium name="EnsemblPlants"/>
        </authorList>
    </citation>
    <scope>IDENTIFICATION</scope>
    <source>
        <strain evidence="8">subsp. vulgare</strain>
    </source>
</reference>
<dbReference type="Proteomes" id="UP000011116">
    <property type="component" value="Chromosome 6H"/>
</dbReference>
<evidence type="ECO:0000313" key="9">
    <source>
        <dbReference type="Proteomes" id="UP000011116"/>
    </source>
</evidence>
<dbReference type="Gramene" id="HORVU.MOREX.r2.6HG0508400.1">
    <property type="protein sequence ID" value="HORVU.MOREX.r2.6HG0508400.1"/>
    <property type="gene ID" value="HORVU.MOREX.r2.6HG0508400"/>
</dbReference>
<proteinExistence type="inferred from homology"/>
<keyword evidence="2" id="KW-0479">Metal-binding</keyword>
<keyword evidence="5 6" id="KW-0482">Metalloprotease</keyword>
<dbReference type="GO" id="GO:0016020">
    <property type="term" value="C:membrane"/>
    <property type="evidence" value="ECO:0000318"/>
    <property type="project" value="GO_Central"/>
</dbReference>
<reference evidence="8" key="2">
    <citation type="submission" date="2020-10" db="EMBL/GenBank/DDBJ databases">
        <authorList>
            <person name="Scholz U."/>
            <person name="Mascher M."/>
            <person name="Fiebig A."/>
        </authorList>
    </citation>
    <scope>NUCLEOTIDE SEQUENCE [LARGE SCALE GENOMIC DNA]</scope>
    <source>
        <strain evidence="8">cv. Morex</strain>
    </source>
</reference>
<evidence type="ECO:0000256" key="1">
    <source>
        <dbReference type="ARBA" id="ARBA00022670"/>
    </source>
</evidence>
<dbReference type="GO" id="GO:0046872">
    <property type="term" value="F:metal ion binding"/>
    <property type="evidence" value="ECO:0007669"/>
    <property type="project" value="UniProtKB-KW"/>
</dbReference>
<evidence type="ECO:0000313" key="8">
    <source>
        <dbReference type="EnsemblPlants" id="HORVU.MOREX.r3.6HG0613200.1"/>
    </source>
</evidence>
<dbReference type="PANTHER" id="PTHR22726:SF26">
    <property type="entry name" value="PEPTIDASE M48 DOMAIN-CONTAINING PROTEIN"/>
    <property type="match status" value="1"/>
</dbReference>
<feature type="domain" description="Peptidase M48" evidence="7">
    <location>
        <begin position="197"/>
        <end position="352"/>
    </location>
</feature>
<name>A0A8I7BHE7_HORVV</name>
<organism evidence="8 9">
    <name type="scientific">Hordeum vulgare subsp. vulgare</name>
    <name type="common">Domesticated barley</name>
    <dbReference type="NCBI Taxonomy" id="112509"/>
    <lineage>
        <taxon>Eukaryota</taxon>
        <taxon>Viridiplantae</taxon>
        <taxon>Streptophyta</taxon>
        <taxon>Embryophyta</taxon>
        <taxon>Tracheophyta</taxon>
        <taxon>Spermatophyta</taxon>
        <taxon>Magnoliopsida</taxon>
        <taxon>Liliopsida</taxon>
        <taxon>Poales</taxon>
        <taxon>Poaceae</taxon>
        <taxon>BOP clade</taxon>
        <taxon>Pooideae</taxon>
        <taxon>Triticodae</taxon>
        <taxon>Triticeae</taxon>
        <taxon>Hordeinae</taxon>
        <taxon>Hordeum</taxon>
    </lineage>
</organism>
<evidence type="ECO:0000256" key="4">
    <source>
        <dbReference type="ARBA" id="ARBA00022833"/>
    </source>
</evidence>
<evidence type="ECO:0000256" key="6">
    <source>
        <dbReference type="RuleBase" id="RU003983"/>
    </source>
</evidence>
<dbReference type="GO" id="GO:0004222">
    <property type="term" value="F:metalloendopeptidase activity"/>
    <property type="evidence" value="ECO:0000318"/>
    <property type="project" value="GO_Central"/>
</dbReference>
<evidence type="ECO:0000259" key="7">
    <source>
        <dbReference type="Pfam" id="PF01435"/>
    </source>
</evidence>
<dbReference type="InterPro" id="IPR051156">
    <property type="entry name" value="Mito/Outer_Membr_Metalloprot"/>
</dbReference>
<dbReference type="SMR" id="A0A8I7BHE7"/>
<evidence type="ECO:0000256" key="5">
    <source>
        <dbReference type="ARBA" id="ARBA00023049"/>
    </source>
</evidence>
<dbReference type="Pfam" id="PF01435">
    <property type="entry name" value="Peptidase_M48"/>
    <property type="match status" value="1"/>
</dbReference>
<dbReference type="AlphaFoldDB" id="A0A8I7BHE7"/>
<dbReference type="Gramene" id="HORVU.MOREX.r3.6HG0613200.1">
    <property type="protein sequence ID" value="HORVU.MOREX.r3.6HG0613200.1"/>
    <property type="gene ID" value="HORVU.MOREX.r3.6HG0613200"/>
</dbReference>
<dbReference type="Gene3D" id="3.30.2010.10">
    <property type="entry name" value="Metalloproteases ('zincins'), catalytic domain"/>
    <property type="match status" value="1"/>
</dbReference>
<keyword evidence="9" id="KW-1185">Reference proteome</keyword>
<accession>A0A8I7BHE7</accession>
<reference evidence="9" key="1">
    <citation type="journal article" date="2012" name="Nature">
        <title>A physical, genetic and functional sequence assembly of the barley genome.</title>
        <authorList>
            <consortium name="The International Barley Genome Sequencing Consortium"/>
            <person name="Mayer K.F."/>
            <person name="Waugh R."/>
            <person name="Brown J.W."/>
            <person name="Schulman A."/>
            <person name="Langridge P."/>
            <person name="Platzer M."/>
            <person name="Fincher G.B."/>
            <person name="Muehlbauer G.J."/>
            <person name="Sato K."/>
            <person name="Close T.J."/>
            <person name="Wise R.P."/>
            <person name="Stein N."/>
        </authorList>
    </citation>
    <scope>NUCLEOTIDE SEQUENCE [LARGE SCALE GENOMIC DNA]</scope>
    <source>
        <strain evidence="9">cv. Morex</strain>
    </source>
</reference>
<dbReference type="EnsemblPlants" id="HORVU.MOREX.r3.6HG0613200.1">
    <property type="protein sequence ID" value="HORVU.MOREX.r3.6HG0613200.1"/>
    <property type="gene ID" value="HORVU.MOREX.r3.6HG0613200"/>
</dbReference>
<dbReference type="PANTHER" id="PTHR22726">
    <property type="entry name" value="METALLOENDOPEPTIDASE OMA1"/>
    <property type="match status" value="1"/>
</dbReference>
<sequence>MKSILEKSGSAIFRLLVPCRPGVRPPQPPLPTASRSYRTYRRRLPAVSRSATTPSQWPQRPELIHFTRGRGGEPWYLDWRKLAARVLAPGAAAIAAYYHNIETVPYTNRTHLVFLSPRIERWLGGRMFDEFKKENAAMILPAYHYKSARVRRITSEIVRAARRTLGVASVDPNGELLDDRFMARNYGKHAMTRHLDGFDWEVIVLEDRQVNAMCVPGKIVVYTGLLDYFKTDAEIAAVLGHEVGHIIARHTAEAVTKSLCSYAVHRLVIGRVSDSPDLLRGVSKLLFTLPFSRKMEIEADHIGMLLLAAAGFDPRIAIAVEEKLGKISRNSELKNYLSTHPSGKERVQSLSRDKVLNEAMELYREASPVKEAERFSIPDPFDIRGRRSHGWKW</sequence>
<keyword evidence="4 6" id="KW-0862">Zinc</keyword>
<keyword evidence="3 6" id="KW-0378">Hydrolase</keyword>
<dbReference type="InterPro" id="IPR001915">
    <property type="entry name" value="Peptidase_M48"/>
</dbReference>
<dbReference type="CDD" id="cd07331">
    <property type="entry name" value="M48C_Oma1_like"/>
    <property type="match status" value="1"/>
</dbReference>